<organism evidence="4 5">
    <name type="scientific">Sphingobium soli</name>
    <dbReference type="NCBI Taxonomy" id="1591116"/>
    <lineage>
        <taxon>Bacteria</taxon>
        <taxon>Pseudomonadati</taxon>
        <taxon>Pseudomonadota</taxon>
        <taxon>Alphaproteobacteria</taxon>
        <taxon>Sphingomonadales</taxon>
        <taxon>Sphingomonadaceae</taxon>
        <taxon>Sphingobium</taxon>
    </lineage>
</organism>
<keyword evidence="2" id="KW-0732">Signal</keyword>
<protein>
    <submittedName>
        <fullName evidence="4">DUF4168 domain-containing protein</fullName>
    </submittedName>
</protein>
<evidence type="ECO:0000313" key="5">
    <source>
        <dbReference type="Proteomes" id="UP001198830"/>
    </source>
</evidence>
<dbReference type="Proteomes" id="UP001198830">
    <property type="component" value="Unassembled WGS sequence"/>
</dbReference>
<proteinExistence type="predicted"/>
<reference evidence="4 5" key="1">
    <citation type="submission" date="2021-10" db="EMBL/GenBank/DDBJ databases">
        <title>The diversity and Nitrogen Metabolism of Culturable Nitrate-Utilizing Bacteria Within the Oxygen Minimum Zone of the Changjiang (Yangtze River)Estuary.</title>
        <authorList>
            <person name="Zhang D."/>
            <person name="Zheng J."/>
            <person name="Liu S."/>
            <person name="He W."/>
        </authorList>
    </citation>
    <scope>NUCLEOTIDE SEQUENCE [LARGE SCALE GENOMIC DNA]</scope>
    <source>
        <strain evidence="4 5">FXH275-2</strain>
    </source>
</reference>
<feature type="domain" description="DUF4168" evidence="3">
    <location>
        <begin position="83"/>
        <end position="117"/>
    </location>
</feature>
<feature type="compositionally biased region" description="Low complexity" evidence="1">
    <location>
        <begin position="119"/>
        <end position="140"/>
    </location>
</feature>
<name>A0ABS8H3F3_9SPHN</name>
<evidence type="ECO:0000256" key="1">
    <source>
        <dbReference type="SAM" id="MobiDB-lite"/>
    </source>
</evidence>
<evidence type="ECO:0000256" key="2">
    <source>
        <dbReference type="SAM" id="SignalP"/>
    </source>
</evidence>
<accession>A0ABS8H3F3</accession>
<dbReference type="Pfam" id="PF13767">
    <property type="entry name" value="DUF4168"/>
    <property type="match status" value="1"/>
</dbReference>
<comment type="caution">
    <text evidence="4">The sequence shown here is derived from an EMBL/GenBank/DDBJ whole genome shotgun (WGS) entry which is preliminary data.</text>
</comment>
<feature type="signal peptide" evidence="2">
    <location>
        <begin position="1"/>
        <end position="27"/>
    </location>
</feature>
<keyword evidence="5" id="KW-1185">Reference proteome</keyword>
<evidence type="ECO:0000259" key="3">
    <source>
        <dbReference type="Pfam" id="PF13767"/>
    </source>
</evidence>
<gene>
    <name evidence="4" type="ORF">LL253_05850</name>
</gene>
<dbReference type="RefSeq" id="WP_228226522.1">
    <property type="nucleotide sequence ID" value="NZ_JAJGNP010000003.1"/>
</dbReference>
<evidence type="ECO:0000313" key="4">
    <source>
        <dbReference type="EMBL" id="MCC4232217.1"/>
    </source>
</evidence>
<feature type="region of interest" description="Disordered" evidence="1">
    <location>
        <begin position="98"/>
        <end position="146"/>
    </location>
</feature>
<dbReference type="EMBL" id="JAJGNP010000003">
    <property type="protein sequence ID" value="MCC4232217.1"/>
    <property type="molecule type" value="Genomic_DNA"/>
</dbReference>
<sequence>MKGLIESRLTKVGLVSAAFLAATPLYAQMSPAAPAEPAAPAATPAPAAGASNFTDAEIKQFAAAAVEVTKIQQDSTISAADKQPKMLAVVQSSGLPPEKFNQIGQAAAADPALQQRIQASAPAAPATPASPGTAPMQPADPAQPPQ</sequence>
<dbReference type="InterPro" id="IPR025433">
    <property type="entry name" value="DUF4168"/>
</dbReference>
<feature type="chain" id="PRO_5045998913" evidence="2">
    <location>
        <begin position="28"/>
        <end position="146"/>
    </location>
</feature>